<dbReference type="GO" id="GO:0009103">
    <property type="term" value="P:lipopolysaccharide biosynthetic process"/>
    <property type="evidence" value="ECO:0007669"/>
    <property type="project" value="UniProtKB-ARBA"/>
</dbReference>
<name>A0A2U8H7J7_9RHOO</name>
<evidence type="ECO:0000256" key="4">
    <source>
        <dbReference type="ARBA" id="ARBA00022679"/>
    </source>
</evidence>
<evidence type="ECO:0000256" key="1">
    <source>
        <dbReference type="ARBA" id="ARBA00004651"/>
    </source>
</evidence>
<evidence type="ECO:0000313" key="10">
    <source>
        <dbReference type="Proteomes" id="UP000244902"/>
    </source>
</evidence>
<organism evidence="9 10">
    <name type="scientific">Parazoarcus communis</name>
    <dbReference type="NCBI Taxonomy" id="41977"/>
    <lineage>
        <taxon>Bacteria</taxon>
        <taxon>Pseudomonadati</taxon>
        <taxon>Pseudomonadota</taxon>
        <taxon>Betaproteobacteria</taxon>
        <taxon>Rhodocyclales</taxon>
        <taxon>Zoogloeaceae</taxon>
        <taxon>Parazoarcus</taxon>
    </lineage>
</organism>
<accession>A0A2U8H7J7</accession>
<dbReference type="AlphaFoldDB" id="A0A2U8H7J7"/>
<feature type="transmembrane region" description="Helical" evidence="8">
    <location>
        <begin position="172"/>
        <end position="202"/>
    </location>
</feature>
<keyword evidence="6 8" id="KW-1133">Transmembrane helix</keyword>
<dbReference type="GO" id="GO:0016763">
    <property type="term" value="F:pentosyltransferase activity"/>
    <property type="evidence" value="ECO:0007669"/>
    <property type="project" value="TreeGrafter"/>
</dbReference>
<keyword evidence="2" id="KW-1003">Cell membrane</keyword>
<feature type="transmembrane region" description="Helical" evidence="8">
    <location>
        <begin position="12"/>
        <end position="31"/>
    </location>
</feature>
<gene>
    <name evidence="9" type="ORF">CEW87_02715</name>
</gene>
<keyword evidence="7 8" id="KW-0472">Membrane</keyword>
<feature type="transmembrane region" description="Helical" evidence="8">
    <location>
        <begin position="352"/>
        <end position="372"/>
    </location>
</feature>
<dbReference type="GO" id="GO:0005886">
    <property type="term" value="C:plasma membrane"/>
    <property type="evidence" value="ECO:0007669"/>
    <property type="project" value="UniProtKB-SubCell"/>
</dbReference>
<keyword evidence="4" id="KW-0808">Transferase</keyword>
<dbReference type="PANTHER" id="PTHR33908:SF11">
    <property type="entry name" value="MEMBRANE PROTEIN"/>
    <property type="match status" value="1"/>
</dbReference>
<keyword evidence="5 8" id="KW-0812">Transmembrane</keyword>
<feature type="transmembrane region" description="Helical" evidence="8">
    <location>
        <begin position="116"/>
        <end position="136"/>
    </location>
</feature>
<evidence type="ECO:0000256" key="8">
    <source>
        <dbReference type="SAM" id="Phobius"/>
    </source>
</evidence>
<evidence type="ECO:0000313" key="9">
    <source>
        <dbReference type="EMBL" id="AWI81872.1"/>
    </source>
</evidence>
<feature type="transmembrane region" description="Helical" evidence="8">
    <location>
        <begin position="93"/>
        <end position="110"/>
    </location>
</feature>
<evidence type="ECO:0000256" key="5">
    <source>
        <dbReference type="ARBA" id="ARBA00022692"/>
    </source>
</evidence>
<dbReference type="OrthoDB" id="8531263at2"/>
<dbReference type="PANTHER" id="PTHR33908">
    <property type="entry name" value="MANNOSYLTRANSFERASE YKCB-RELATED"/>
    <property type="match status" value="1"/>
</dbReference>
<keyword evidence="3" id="KW-0328">Glycosyltransferase</keyword>
<reference evidence="9 10" key="1">
    <citation type="submission" date="2017-06" db="EMBL/GenBank/DDBJ databases">
        <title>Azoarcus sp. TSNA42 complete genome sequence.</title>
        <authorList>
            <person name="Woo J.-H."/>
            <person name="Kim H.-S."/>
        </authorList>
    </citation>
    <scope>NUCLEOTIDE SEQUENCE [LARGE SCALE GENOMIC DNA]</scope>
    <source>
        <strain evidence="9 10">TSNA42</strain>
    </source>
</reference>
<protein>
    <recommendedName>
        <fullName evidence="11">Glycosyltransferase RgtA/B/C/D-like domain-containing protein</fullName>
    </recommendedName>
</protein>
<feature type="transmembrane region" description="Helical" evidence="8">
    <location>
        <begin position="143"/>
        <end position="160"/>
    </location>
</feature>
<sequence>MERALPTLNLGWALLALVGIFIVLSFNQYGISNDEEVQHVYGRLLLAFYGSGFTDHAAFEYKNLYLYGGLFDLIAAGLERLLPSINVWDLRHLLSALFGLGGLAGTWLLARRLAGGPAALAALVVLALTGAWTGAMFTHTKDVPFATTMVWSLLFIVRILPSLPRPARADVIGLGIAIGCAFGLRVGAVFAVFYLGVGMMAAAWIRADELGARLRFFWRSLRALLPAAGIAFVLMGVFWPWAMMSPANLVKAMTAFSHFSFELDTILGGTVMKNGDVPGYYLSWYLLVRLPELFLLGLVLGLLAALRMLPLLRKAAFRRLALPWLPLILAACVPLGYTLLAAPPLYNGIRHFTFLLPPLAVIAGIGLTQAWFHAVRFTHARRLATACCAVLALGHGAALAHLHPYEYVAYNGFAGGLAGTVGEWEQDYWGASLREAAEDLNAYVAHEGKSGRRYSVAVCAEALQAQAWLDPRFTVTSDWTAADFFLSPTQMGCDGALKGRVIGSVVREGVPLAIIRDRRHLTGDERIPL</sequence>
<dbReference type="InterPro" id="IPR050297">
    <property type="entry name" value="LipidA_mod_glycosyltrf_83"/>
</dbReference>
<evidence type="ECO:0000256" key="2">
    <source>
        <dbReference type="ARBA" id="ARBA00022475"/>
    </source>
</evidence>
<evidence type="ECO:0008006" key="11">
    <source>
        <dbReference type="Google" id="ProtNLM"/>
    </source>
</evidence>
<feature type="transmembrane region" description="Helical" evidence="8">
    <location>
        <begin position="223"/>
        <end position="242"/>
    </location>
</feature>
<dbReference type="Proteomes" id="UP000244902">
    <property type="component" value="Chromosome"/>
</dbReference>
<proteinExistence type="predicted"/>
<evidence type="ECO:0000256" key="3">
    <source>
        <dbReference type="ARBA" id="ARBA00022676"/>
    </source>
</evidence>
<evidence type="ECO:0000256" key="7">
    <source>
        <dbReference type="ARBA" id="ARBA00023136"/>
    </source>
</evidence>
<dbReference type="EMBL" id="CP022188">
    <property type="protein sequence ID" value="AWI81872.1"/>
    <property type="molecule type" value="Genomic_DNA"/>
</dbReference>
<feature type="transmembrane region" description="Helical" evidence="8">
    <location>
        <begin position="293"/>
        <end position="312"/>
    </location>
</feature>
<evidence type="ECO:0000256" key="6">
    <source>
        <dbReference type="ARBA" id="ARBA00022989"/>
    </source>
</evidence>
<comment type="subcellular location">
    <subcellularLocation>
        <location evidence="1">Cell membrane</location>
        <topology evidence="1">Multi-pass membrane protein</topology>
    </subcellularLocation>
</comment>
<feature type="transmembrane region" description="Helical" evidence="8">
    <location>
        <begin position="324"/>
        <end position="346"/>
    </location>
</feature>